<gene>
    <name evidence="1" type="primary">PXA1</name>
    <name evidence="1" type="ORF">EV182_002469</name>
</gene>
<dbReference type="EMBL" id="JAMZIH010005654">
    <property type="protein sequence ID" value="KAJ1674835.1"/>
    <property type="molecule type" value="Genomic_DNA"/>
</dbReference>
<organism evidence="1 2">
    <name type="scientific">Spiromyces aspiralis</name>
    <dbReference type="NCBI Taxonomy" id="68401"/>
    <lineage>
        <taxon>Eukaryota</taxon>
        <taxon>Fungi</taxon>
        <taxon>Fungi incertae sedis</taxon>
        <taxon>Zoopagomycota</taxon>
        <taxon>Kickxellomycotina</taxon>
        <taxon>Kickxellomycetes</taxon>
        <taxon>Kickxellales</taxon>
        <taxon>Kickxellaceae</taxon>
        <taxon>Spiromyces</taxon>
    </lineage>
</organism>
<proteinExistence type="predicted"/>
<reference evidence="1" key="1">
    <citation type="submission" date="2022-06" db="EMBL/GenBank/DDBJ databases">
        <title>Phylogenomic reconstructions and comparative analyses of Kickxellomycotina fungi.</title>
        <authorList>
            <person name="Reynolds N.K."/>
            <person name="Stajich J.E."/>
            <person name="Barry K."/>
            <person name="Grigoriev I.V."/>
            <person name="Crous P."/>
            <person name="Smith M.E."/>
        </authorList>
    </citation>
    <scope>NUCLEOTIDE SEQUENCE</scope>
    <source>
        <strain evidence="1">RSA 2271</strain>
    </source>
</reference>
<keyword evidence="1" id="KW-0547">Nucleotide-binding</keyword>
<keyword evidence="1" id="KW-0067">ATP-binding</keyword>
<keyword evidence="2" id="KW-1185">Reference proteome</keyword>
<sequence length="745" mass="82682">MPTVLSKGTAIGAVSIFTLWYNYTIHKRVSKKLHDASKLHPSASRPNLSAWRSVAPDEQDRIFDRDAPPFLNPSNRGKPLRQLLAIMRILVPSWRSKEMFLIVLHTTFLIIRTWLSVIIAELDGKIVKHLVRGQGKKFLAGLVSWFAISVPATYTNSMIKYLENKLSIAFRTRLTRYVHDLYLSDNMTFHKLLLPGTSSCLSNPDQYIATDIARFCSALSSVFSSVGKPVLDMLTFHIQLIRGIGGYGTASMFLIYLATIKLLRKCSPPLGKLAESEANLEGELRSSHSRLITNSEEVAFYNGHTRESESLTRSLDKLITHASYVAKVKIPRVFLEDFAIKYTWSAVGYILCAIPFVMDPSINAGQRMQRFTTNKRLMTNLGDAGGRLMYSLKEMMELGGKTARVYDLVSMLHYLRKYDGRCPSSSVRVYEDYDGIRLTNVNVCTPESGGVKVAANSISSSGHSSSSNEFAAGSDSECDTVGNEDGSNSGDDSSSDGTTATSTMLVEGLNWHVKPNEHWLITGPNGAGKTAVMRVVSGLWSPAVVSATKRYSNGAVRQPLLSSSSSSSTSIMCTIEKPEASDIMYIPQRAYLPIGTLRDQVIYPHTHAEMRDNGVTDNDLMKILTKVHLSYLPRREGGWDVCKEWKDVFSGGEKQRMSLARVLYHQPRFAFLDECTSAVSADVEDDLYSQIKKAGITLITISHRPFALQKHHQKLLTLGCGDNEPTGLSGALRRYIAIDQKEGKK</sequence>
<dbReference type="Proteomes" id="UP001145114">
    <property type="component" value="Unassembled WGS sequence"/>
</dbReference>
<comment type="caution">
    <text evidence="1">The sequence shown here is derived from an EMBL/GenBank/DDBJ whole genome shotgun (WGS) entry which is preliminary data.</text>
</comment>
<evidence type="ECO:0000313" key="2">
    <source>
        <dbReference type="Proteomes" id="UP001145114"/>
    </source>
</evidence>
<name>A0ACC1HFN7_9FUNG</name>
<evidence type="ECO:0000313" key="1">
    <source>
        <dbReference type="EMBL" id="KAJ1674835.1"/>
    </source>
</evidence>
<protein>
    <submittedName>
        <fullName evidence="1">ATP-binding cassette long-chain fatty acid transporter pxa1</fullName>
    </submittedName>
</protein>
<accession>A0ACC1HFN7</accession>